<keyword evidence="1" id="KW-1133">Transmembrane helix</keyword>
<dbReference type="PANTHER" id="PTHR43592">
    <property type="entry name" value="CAAX AMINO TERMINAL PROTEASE"/>
    <property type="match status" value="1"/>
</dbReference>
<comment type="caution">
    <text evidence="3">The sequence shown here is derived from an EMBL/GenBank/DDBJ whole genome shotgun (WGS) entry which is preliminary data.</text>
</comment>
<dbReference type="Pfam" id="PF02517">
    <property type="entry name" value="Rce1-like"/>
    <property type="match status" value="1"/>
</dbReference>
<reference evidence="3 4" key="1">
    <citation type="journal article" date="2014" name="Am. J. Bot.">
        <title>Genome assembly and annotation for red clover (Trifolium pratense; Fabaceae).</title>
        <authorList>
            <person name="Istvanek J."/>
            <person name="Jaros M."/>
            <person name="Krenek A."/>
            <person name="Repkova J."/>
        </authorList>
    </citation>
    <scope>NUCLEOTIDE SEQUENCE [LARGE SCALE GENOMIC DNA]</scope>
    <source>
        <strain evidence="4">cv. Tatra</strain>
        <tissue evidence="3">Young leaves</tissue>
    </source>
</reference>
<dbReference type="AlphaFoldDB" id="A0A2K3N1D8"/>
<proteinExistence type="predicted"/>
<dbReference type="Proteomes" id="UP000236291">
    <property type="component" value="Unassembled WGS sequence"/>
</dbReference>
<evidence type="ECO:0000256" key="1">
    <source>
        <dbReference type="SAM" id="Phobius"/>
    </source>
</evidence>
<keyword evidence="1" id="KW-0472">Membrane</keyword>
<gene>
    <name evidence="3" type="ORF">L195_g020062</name>
</gene>
<keyword evidence="3" id="KW-0645">Protease</keyword>
<accession>A0A2K3N1D8</accession>
<dbReference type="EMBL" id="ASHM01014932">
    <property type="protein sequence ID" value="PNX96847.1"/>
    <property type="molecule type" value="Genomic_DNA"/>
</dbReference>
<sequence>MPRNKNVKEVRICRVYLEGSEIPQPASLEAERNGGGKWVPTPVAIIISAAVFALAHLTPGEFPQLFVLGSALGISYAQTRNLLTPITIHAIWNSGVILLLTVLQIRAKLEITSHPISSYSSNLLTVYEFVLFPAVGFQILLQLQHNPTGKFFSPL</sequence>
<feature type="transmembrane region" description="Helical" evidence="1">
    <location>
        <begin position="38"/>
        <end position="57"/>
    </location>
</feature>
<dbReference type="GO" id="GO:0080120">
    <property type="term" value="P:CAAX-box protein maturation"/>
    <property type="evidence" value="ECO:0007669"/>
    <property type="project" value="UniProtKB-ARBA"/>
</dbReference>
<reference evidence="3 4" key="2">
    <citation type="journal article" date="2017" name="Front. Plant Sci.">
        <title>Gene Classification and Mining of Molecular Markers Useful in Red Clover (Trifolium pratense) Breeding.</title>
        <authorList>
            <person name="Istvanek J."/>
            <person name="Dluhosova J."/>
            <person name="Dluhos P."/>
            <person name="Patkova L."/>
            <person name="Nedelnik J."/>
            <person name="Repkova J."/>
        </authorList>
    </citation>
    <scope>NUCLEOTIDE SEQUENCE [LARGE SCALE GENOMIC DNA]</scope>
    <source>
        <strain evidence="4">cv. Tatra</strain>
        <tissue evidence="3">Young leaves</tissue>
    </source>
</reference>
<name>A0A2K3N1D8_TRIPR</name>
<dbReference type="GO" id="GO:0004175">
    <property type="term" value="F:endopeptidase activity"/>
    <property type="evidence" value="ECO:0007669"/>
    <property type="project" value="UniProtKB-ARBA"/>
</dbReference>
<feature type="transmembrane region" description="Helical" evidence="1">
    <location>
        <begin position="124"/>
        <end position="143"/>
    </location>
</feature>
<dbReference type="InterPro" id="IPR003675">
    <property type="entry name" value="Rce1/LyrA-like_dom"/>
</dbReference>
<keyword evidence="3" id="KW-0378">Hydrolase</keyword>
<evidence type="ECO:0000313" key="3">
    <source>
        <dbReference type="EMBL" id="PNX96847.1"/>
    </source>
</evidence>
<feature type="domain" description="CAAX prenyl protease 2/Lysostaphin resistance protein A-like" evidence="2">
    <location>
        <begin position="38"/>
        <end position="94"/>
    </location>
</feature>
<dbReference type="PANTHER" id="PTHR43592:SF15">
    <property type="entry name" value="CAAX AMINO TERMINAL PROTEASE FAMILY PROTEIN"/>
    <property type="match status" value="1"/>
</dbReference>
<organism evidence="3 4">
    <name type="scientific">Trifolium pratense</name>
    <name type="common">Red clover</name>
    <dbReference type="NCBI Taxonomy" id="57577"/>
    <lineage>
        <taxon>Eukaryota</taxon>
        <taxon>Viridiplantae</taxon>
        <taxon>Streptophyta</taxon>
        <taxon>Embryophyta</taxon>
        <taxon>Tracheophyta</taxon>
        <taxon>Spermatophyta</taxon>
        <taxon>Magnoliopsida</taxon>
        <taxon>eudicotyledons</taxon>
        <taxon>Gunneridae</taxon>
        <taxon>Pentapetalae</taxon>
        <taxon>rosids</taxon>
        <taxon>fabids</taxon>
        <taxon>Fabales</taxon>
        <taxon>Fabaceae</taxon>
        <taxon>Papilionoideae</taxon>
        <taxon>50 kb inversion clade</taxon>
        <taxon>NPAAA clade</taxon>
        <taxon>Hologalegina</taxon>
        <taxon>IRL clade</taxon>
        <taxon>Trifolieae</taxon>
        <taxon>Trifolium</taxon>
    </lineage>
</organism>
<keyword evidence="1" id="KW-0812">Transmembrane</keyword>
<evidence type="ECO:0000259" key="2">
    <source>
        <dbReference type="Pfam" id="PF02517"/>
    </source>
</evidence>
<feature type="transmembrane region" description="Helical" evidence="1">
    <location>
        <begin position="82"/>
        <end position="103"/>
    </location>
</feature>
<dbReference type="STRING" id="57577.A0A2K3N1D8"/>
<dbReference type="GO" id="GO:0006508">
    <property type="term" value="P:proteolysis"/>
    <property type="evidence" value="ECO:0007669"/>
    <property type="project" value="UniProtKB-KW"/>
</dbReference>
<evidence type="ECO:0000313" key="4">
    <source>
        <dbReference type="Proteomes" id="UP000236291"/>
    </source>
</evidence>
<protein>
    <submittedName>
        <fullName evidence="3">CAAX amino terminal protease family protein</fullName>
    </submittedName>
</protein>